<feature type="coiled-coil region" evidence="7">
    <location>
        <begin position="49"/>
        <end position="133"/>
    </location>
</feature>
<dbReference type="SUPFAM" id="SSF109604">
    <property type="entry name" value="HD-domain/PDEase-like"/>
    <property type="match status" value="1"/>
</dbReference>
<dbReference type="CDD" id="cd00077">
    <property type="entry name" value="HDc"/>
    <property type="match status" value="1"/>
</dbReference>
<dbReference type="GO" id="GO:0016787">
    <property type="term" value="F:hydrolase activity"/>
    <property type="evidence" value="ECO:0007669"/>
    <property type="project" value="UniProtKB-KW"/>
</dbReference>
<evidence type="ECO:0000256" key="6">
    <source>
        <dbReference type="NCBIfam" id="TIGR03319"/>
    </source>
</evidence>
<dbReference type="NCBIfam" id="TIGR03319">
    <property type="entry name" value="RNase_Y"/>
    <property type="match status" value="1"/>
</dbReference>
<evidence type="ECO:0000256" key="4">
    <source>
        <dbReference type="ARBA" id="ARBA00022884"/>
    </source>
</evidence>
<dbReference type="AlphaFoldDB" id="A0A2H0N0D3"/>
<dbReference type="SMART" id="SM00471">
    <property type="entry name" value="HDc"/>
    <property type="match status" value="1"/>
</dbReference>
<dbReference type="GO" id="GO:0003723">
    <property type="term" value="F:RNA binding"/>
    <property type="evidence" value="ECO:0007669"/>
    <property type="project" value="UniProtKB-UniRule"/>
</dbReference>
<dbReference type="SMART" id="SM00322">
    <property type="entry name" value="KH"/>
    <property type="match status" value="1"/>
</dbReference>
<dbReference type="Gene3D" id="3.30.1370.10">
    <property type="entry name" value="K Homology domain, type 1"/>
    <property type="match status" value="1"/>
</dbReference>
<keyword evidence="5" id="KW-0472">Membrane</keyword>
<reference evidence="9 10" key="1">
    <citation type="submission" date="2017-09" db="EMBL/GenBank/DDBJ databases">
        <title>Depth-based differentiation of microbial function through sediment-hosted aquifers and enrichment of novel symbionts in the deep terrestrial subsurface.</title>
        <authorList>
            <person name="Probst A.J."/>
            <person name="Ladd B."/>
            <person name="Jarett J.K."/>
            <person name="Geller-Mcgrath D.E."/>
            <person name="Sieber C.M."/>
            <person name="Emerson J.B."/>
            <person name="Anantharaman K."/>
            <person name="Thomas B.C."/>
            <person name="Malmstrom R."/>
            <person name="Stieglmeier M."/>
            <person name="Klingl A."/>
            <person name="Woyke T."/>
            <person name="Ryan C.M."/>
            <person name="Banfield J.F."/>
        </authorList>
    </citation>
    <scope>NUCLEOTIDE SEQUENCE [LARGE SCALE GENOMIC DNA]</scope>
    <source>
        <strain evidence="9">CG11_big_fil_rev_8_21_14_0_20_35_11</strain>
    </source>
</reference>
<dbReference type="GO" id="GO:0004521">
    <property type="term" value="F:RNA endonuclease activity"/>
    <property type="evidence" value="ECO:0007669"/>
    <property type="project" value="UniProtKB-UniRule"/>
</dbReference>
<evidence type="ECO:0000256" key="2">
    <source>
        <dbReference type="ARBA" id="ARBA00022759"/>
    </source>
</evidence>
<comment type="subcellular location">
    <subcellularLocation>
        <location evidence="5">Cell membrane</location>
        <topology evidence="5">Single-pass membrane protein</topology>
    </subcellularLocation>
</comment>
<comment type="caution">
    <text evidence="9">The sequence shown here is derived from an EMBL/GenBank/DDBJ whole genome shotgun (WGS) entry which is preliminary data.</text>
</comment>
<dbReference type="EC" id="3.1.-.-" evidence="5 6"/>
<keyword evidence="5" id="KW-1133">Transmembrane helix</keyword>
<dbReference type="InterPro" id="IPR003607">
    <property type="entry name" value="HD/PDEase_dom"/>
</dbReference>
<keyword evidence="7" id="KW-0175">Coiled coil</keyword>
<dbReference type="InterPro" id="IPR036612">
    <property type="entry name" value="KH_dom_type_1_sf"/>
</dbReference>
<dbReference type="GO" id="GO:0005886">
    <property type="term" value="C:plasma membrane"/>
    <property type="evidence" value="ECO:0007669"/>
    <property type="project" value="UniProtKB-SubCell"/>
</dbReference>
<dbReference type="SUPFAM" id="SSF54791">
    <property type="entry name" value="Eukaryotic type KH-domain (KH-domain type I)"/>
    <property type="match status" value="1"/>
</dbReference>
<protein>
    <recommendedName>
        <fullName evidence="5 6">Ribonuclease Y</fullName>
        <shortName evidence="5">RNase Y</shortName>
        <ecNumber evidence="5 6">3.1.-.-</ecNumber>
    </recommendedName>
</protein>
<dbReference type="Gene3D" id="1.10.3210.10">
    <property type="entry name" value="Hypothetical protein af1432"/>
    <property type="match status" value="1"/>
</dbReference>
<comment type="similarity">
    <text evidence="5">Belongs to the RNase Y family.</text>
</comment>
<dbReference type="InterPro" id="IPR004087">
    <property type="entry name" value="KH_dom"/>
</dbReference>
<dbReference type="InterPro" id="IPR006674">
    <property type="entry name" value="HD_domain"/>
</dbReference>
<dbReference type="InterPro" id="IPR006675">
    <property type="entry name" value="HDIG_dom"/>
</dbReference>
<gene>
    <name evidence="5 9" type="primary">rny</name>
    <name evidence="9" type="ORF">COV62_01555</name>
</gene>
<dbReference type="InterPro" id="IPR022711">
    <property type="entry name" value="RNase_Y_N"/>
</dbReference>
<dbReference type="InterPro" id="IPR004088">
    <property type="entry name" value="KH_dom_type_1"/>
</dbReference>
<keyword evidence="1 5" id="KW-0540">Nuclease</keyword>
<evidence type="ECO:0000313" key="10">
    <source>
        <dbReference type="Proteomes" id="UP000231139"/>
    </source>
</evidence>
<keyword evidence="3 5" id="KW-0378">Hydrolase</keyword>
<name>A0A2H0N0D3_9BACT</name>
<keyword evidence="5" id="KW-0812">Transmembrane</keyword>
<dbReference type="PANTHER" id="PTHR12826:SF15">
    <property type="entry name" value="RIBONUCLEASE Y"/>
    <property type="match status" value="1"/>
</dbReference>
<dbReference type="PANTHER" id="PTHR12826">
    <property type="entry name" value="RIBONUCLEASE Y"/>
    <property type="match status" value="1"/>
</dbReference>
<keyword evidence="2 5" id="KW-0255">Endonuclease</keyword>
<evidence type="ECO:0000256" key="3">
    <source>
        <dbReference type="ARBA" id="ARBA00022801"/>
    </source>
</evidence>
<evidence type="ECO:0000313" key="9">
    <source>
        <dbReference type="EMBL" id="PIR02373.1"/>
    </source>
</evidence>
<dbReference type="Pfam" id="PF01966">
    <property type="entry name" value="HD"/>
    <property type="match status" value="1"/>
</dbReference>
<dbReference type="Proteomes" id="UP000231139">
    <property type="component" value="Unassembled WGS sequence"/>
</dbReference>
<dbReference type="GO" id="GO:0006402">
    <property type="term" value="P:mRNA catabolic process"/>
    <property type="evidence" value="ECO:0007669"/>
    <property type="project" value="UniProtKB-UniRule"/>
</dbReference>
<comment type="function">
    <text evidence="5">Endoribonuclease that initiates mRNA decay.</text>
</comment>
<dbReference type="HAMAP" id="MF_00335">
    <property type="entry name" value="RNase_Y"/>
    <property type="match status" value="1"/>
</dbReference>
<evidence type="ECO:0000256" key="7">
    <source>
        <dbReference type="SAM" id="Coils"/>
    </source>
</evidence>
<organism evidence="9 10">
    <name type="scientific">Candidatus Nealsonbacteria bacterium CG11_big_fil_rev_8_21_14_0_20_35_11</name>
    <dbReference type="NCBI Taxonomy" id="1974713"/>
    <lineage>
        <taxon>Bacteria</taxon>
        <taxon>Candidatus Nealsoniibacteriota</taxon>
    </lineage>
</organism>
<proteinExistence type="inferred from homology"/>
<dbReference type="InterPro" id="IPR017705">
    <property type="entry name" value="Ribonuclease_Y"/>
</dbReference>
<evidence type="ECO:0000256" key="1">
    <source>
        <dbReference type="ARBA" id="ARBA00022722"/>
    </source>
</evidence>
<dbReference type="Pfam" id="PF00013">
    <property type="entry name" value="KH_1"/>
    <property type="match status" value="1"/>
</dbReference>
<dbReference type="PROSITE" id="PS51831">
    <property type="entry name" value="HD"/>
    <property type="match status" value="1"/>
</dbReference>
<keyword evidence="5" id="KW-1003">Cell membrane</keyword>
<accession>A0A2H0N0D3</accession>
<dbReference type="Pfam" id="PF12072">
    <property type="entry name" value="RNase_Y_N"/>
    <property type="match status" value="1"/>
</dbReference>
<dbReference type="EMBL" id="PCWK01000040">
    <property type="protein sequence ID" value="PIR02373.1"/>
    <property type="molecule type" value="Genomic_DNA"/>
</dbReference>
<dbReference type="PROSITE" id="PS50084">
    <property type="entry name" value="KH_TYPE_1"/>
    <property type="match status" value="1"/>
</dbReference>
<feature type="transmembrane region" description="Helical" evidence="5">
    <location>
        <begin position="6"/>
        <end position="25"/>
    </location>
</feature>
<evidence type="ECO:0000259" key="8">
    <source>
        <dbReference type="PROSITE" id="PS51831"/>
    </source>
</evidence>
<keyword evidence="4 5" id="KW-0694">RNA-binding</keyword>
<sequence length="510" mass="57886">MNQTLILLIIGVVSLSIGVVLGYYVRQSIAKKRAGTLEARLQEKLVQSKKEAGAILSKAREKADKLEKKVFLELDQRQKAVIQAEHLLFRREENLEKKTDDLERKEREFRQKVERLREIKESLRELREESLKNLERITGLSKEEAKNELFAELEKEYQSEVLERLRKLEARGQGQYERKAKEILATTIQSFALSQAQEITTTTVKLPSDEIKGRIIGKEGRNIRAFEKATGAEVIVDETPETVIISCFNPIRREIARITLEKLIKDGRIQPARIETEIEKAEKEVAKKIKEAGEAAVYETEILDFPEKIIQILGRLHFRTSYGQNVLLHSIEVSYLAAAIASELGANVSICKKAGLLHDIGKALDYQLEGSHTDIGIKILEKFAVGKEVINAMKSHHEEYPYETLEAVIVQVADQISGARPGARKDTLENYLKRLEDLEAIAFSFSGVEKSYAVQAGREIRVFVKPKEIDDLAASKLAKDIAKKIQEELKYPGEIKVNVIRETRVIEYAK</sequence>
<dbReference type="NCBIfam" id="TIGR00277">
    <property type="entry name" value="HDIG"/>
    <property type="match status" value="1"/>
</dbReference>
<evidence type="ECO:0000256" key="5">
    <source>
        <dbReference type="HAMAP-Rule" id="MF_00335"/>
    </source>
</evidence>
<feature type="domain" description="HD" evidence="8">
    <location>
        <begin position="326"/>
        <end position="419"/>
    </location>
</feature>
<dbReference type="CDD" id="cd22431">
    <property type="entry name" value="KH-I_RNaseY"/>
    <property type="match status" value="1"/>
</dbReference>